<dbReference type="AlphaFoldDB" id="A0A1F5GPX5"/>
<reference evidence="1 2" key="1">
    <citation type="journal article" date="2016" name="Nat. Commun.">
        <title>Thousands of microbial genomes shed light on interconnected biogeochemical processes in an aquifer system.</title>
        <authorList>
            <person name="Anantharaman K."/>
            <person name="Brown C.T."/>
            <person name="Hug L.A."/>
            <person name="Sharon I."/>
            <person name="Castelle C.J."/>
            <person name="Probst A.J."/>
            <person name="Thomas B.C."/>
            <person name="Singh A."/>
            <person name="Wilkins M.J."/>
            <person name="Karaoz U."/>
            <person name="Brodie E.L."/>
            <person name="Williams K.H."/>
            <person name="Hubbard S.S."/>
            <person name="Banfield J.F."/>
        </authorList>
    </citation>
    <scope>NUCLEOTIDE SEQUENCE [LARGE SCALE GENOMIC DNA]</scope>
</reference>
<comment type="caution">
    <text evidence="1">The sequence shown here is derived from an EMBL/GenBank/DDBJ whole genome shotgun (WGS) entry which is preliminary data.</text>
</comment>
<protein>
    <submittedName>
        <fullName evidence="1">Uncharacterized protein</fullName>
    </submittedName>
</protein>
<evidence type="ECO:0000313" key="1">
    <source>
        <dbReference type="EMBL" id="OGD93869.1"/>
    </source>
</evidence>
<accession>A0A1F5GPX5</accession>
<evidence type="ECO:0000313" key="2">
    <source>
        <dbReference type="Proteomes" id="UP000178336"/>
    </source>
</evidence>
<dbReference type="Proteomes" id="UP000178336">
    <property type="component" value="Unassembled WGS sequence"/>
</dbReference>
<gene>
    <name evidence="1" type="ORF">A3A48_01400</name>
</gene>
<sequence>MNKEQQLIGGANSVFKIEKAILRKIPLNYEIIGKENLNKIRQLLIEGSTVVAVLDHRSYADTASGGIIHLRKISTIFLKMQYL</sequence>
<dbReference type="EMBL" id="MFBN01000057">
    <property type="protein sequence ID" value="OGD93869.1"/>
    <property type="molecule type" value="Genomic_DNA"/>
</dbReference>
<dbReference type="STRING" id="1797724.A3A48_01400"/>
<organism evidence="1 2">
    <name type="scientific">Candidatus Curtissbacteria bacterium RIFCSPLOWO2_01_FULL_37_9</name>
    <dbReference type="NCBI Taxonomy" id="1797724"/>
    <lineage>
        <taxon>Bacteria</taxon>
        <taxon>Candidatus Curtissiibacteriota</taxon>
    </lineage>
</organism>
<name>A0A1F5GPX5_9BACT</name>
<proteinExistence type="predicted"/>